<gene>
    <name evidence="1" type="ORF">BmR1_04g05857</name>
</gene>
<evidence type="ECO:0000313" key="2">
    <source>
        <dbReference type="Proteomes" id="UP000002899"/>
    </source>
</evidence>
<evidence type="ECO:0000313" key="1">
    <source>
        <dbReference type="EMBL" id="SIO73596.1"/>
    </source>
</evidence>
<sequence>MPHIYALNRAFKHKNRLNFGNIGLRRLNNPSLLQCHNQNAQLDKQSSEQEISSTVQCRTRAFKTLKHLFDITTLTTEQEELNSQKLLFGIQKPNFVSQKNILYQTNIENLKQLNKNNSKISDNELYKKQLRARISILAPQCTPKQIGIILSKFFQSNIEKLLLNELEFLNKLIIESGMKLNDTILHNLCLGNATTSTDNTLTSLIVKISKFISSKHPNITQLNINQIYYN</sequence>
<reference evidence="1 2" key="1">
    <citation type="journal article" date="2012" name="Nucleic Acids Res.">
        <title>Sequencing of the smallest Apicomplexan genome from the human pathogen Babesia microti.</title>
        <authorList>
            <person name="Cornillot E."/>
            <person name="Hadj-Kaddour K."/>
            <person name="Dassouli A."/>
            <person name="Noel B."/>
            <person name="Ranwez V."/>
            <person name="Vacherie B."/>
            <person name="Augagneur Y."/>
            <person name="Bres V."/>
            <person name="Duclos A."/>
            <person name="Randazzo S."/>
            <person name="Carcy B."/>
            <person name="Debierre-Grockiego F."/>
            <person name="Delbecq S."/>
            <person name="Moubri-Menage K."/>
            <person name="Shams-Eldin H."/>
            <person name="Usmani-Brown S."/>
            <person name="Bringaud F."/>
            <person name="Wincker P."/>
            <person name="Vivares C.P."/>
            <person name="Schwarz R.T."/>
            <person name="Schetters T.P."/>
            <person name="Krause P.J."/>
            <person name="Gorenflot A."/>
            <person name="Berry V."/>
            <person name="Barbe V."/>
            <person name="Ben Mamoun C."/>
        </authorList>
    </citation>
    <scope>NUCLEOTIDE SEQUENCE [LARGE SCALE GENOMIC DNA]</scope>
    <source>
        <strain evidence="1 2">RI</strain>
    </source>
</reference>
<reference evidence="1 2" key="2">
    <citation type="journal article" date="2013" name="PLoS ONE">
        <title>Whole genome mapping and re-organization of the nuclear and mitochondrial genomes of Babesia microti isolates.</title>
        <authorList>
            <person name="Cornillot E."/>
            <person name="Dassouli A."/>
            <person name="Garg A."/>
            <person name="Pachikara N."/>
            <person name="Randazzo S."/>
            <person name="Depoix D."/>
            <person name="Carcy B."/>
            <person name="Delbecq S."/>
            <person name="Frutos R."/>
            <person name="Silva J.C."/>
            <person name="Sutton R."/>
            <person name="Krause P.J."/>
            <person name="Mamoun C.B."/>
        </authorList>
    </citation>
    <scope>NUCLEOTIDE SEQUENCE [LARGE SCALE GENOMIC DNA]</scope>
    <source>
        <strain evidence="1 2">RI</strain>
    </source>
</reference>
<accession>A0A1N6LXJ5</accession>
<organism evidence="1 2">
    <name type="scientific">Babesia microti (strain RI)</name>
    <dbReference type="NCBI Taxonomy" id="1133968"/>
    <lineage>
        <taxon>Eukaryota</taxon>
        <taxon>Sar</taxon>
        <taxon>Alveolata</taxon>
        <taxon>Apicomplexa</taxon>
        <taxon>Aconoidasida</taxon>
        <taxon>Piroplasmida</taxon>
        <taxon>Babesiidae</taxon>
        <taxon>Babesia</taxon>
    </lineage>
</organism>
<protein>
    <submittedName>
        <fullName evidence="1">Uncharacterized protein</fullName>
    </submittedName>
</protein>
<reference evidence="1 2" key="3">
    <citation type="journal article" date="2016" name="Sci. Rep.">
        <title>Genome-wide diversity and gene expression profiling of Babesia microti isolates identify polymorphic genes that mediate host-pathogen interactions.</title>
        <authorList>
            <person name="Silva J.C."/>
            <person name="Cornillot E."/>
            <person name="McCracken C."/>
            <person name="Usmani-Brown S."/>
            <person name="Dwivedi A."/>
            <person name="Ifeonu O.O."/>
            <person name="Crabtree J."/>
            <person name="Gotia H.T."/>
            <person name="Virji A.Z."/>
            <person name="Reynes C."/>
            <person name="Colinge J."/>
            <person name="Kumar V."/>
            <person name="Lawres L."/>
            <person name="Pazzi J.E."/>
            <person name="Pablo J.V."/>
            <person name="Hung C."/>
            <person name="Brancato J."/>
            <person name="Kumari P."/>
            <person name="Orvis J."/>
            <person name="Tretina K."/>
            <person name="Chibucos M."/>
            <person name="Ott S."/>
            <person name="Sadzewicz L."/>
            <person name="Sengamalay N."/>
            <person name="Shetty A.C."/>
            <person name="Su Q."/>
            <person name="Tallon L."/>
            <person name="Fraser C.M."/>
            <person name="Frutos R."/>
            <person name="Molina D.M."/>
            <person name="Krause P.J."/>
            <person name="Ben Mamoun C."/>
        </authorList>
    </citation>
    <scope>NUCLEOTIDE SEQUENCE [LARGE SCALE GENOMIC DNA]</scope>
    <source>
        <strain evidence="1 2">RI</strain>
    </source>
</reference>
<dbReference type="AlphaFoldDB" id="A0A1N6LXJ5"/>
<proteinExistence type="predicted"/>
<dbReference type="GeneID" id="33043758"/>
<dbReference type="EMBL" id="LN871599">
    <property type="protein sequence ID" value="SIO73596.1"/>
    <property type="molecule type" value="Genomic_DNA"/>
</dbReference>
<dbReference type="VEuPathDB" id="PiroplasmaDB:BmR1_04g05857"/>
<name>A0A1N6LXJ5_BABMR</name>
<dbReference type="Proteomes" id="UP000002899">
    <property type="component" value="Chromosome IV"/>
</dbReference>
<dbReference type="RefSeq" id="XP_021337681.1">
    <property type="nucleotide sequence ID" value="XM_021482445.1"/>
</dbReference>
<dbReference type="KEGG" id="bmic:BmR1_04g05857"/>
<keyword evidence="2" id="KW-1185">Reference proteome</keyword>